<keyword evidence="4 7" id="KW-0496">Mitochondrion</keyword>
<comment type="subunit">
    <text evidence="7">Component of a multi-subunit COQ enzyme complex.</text>
</comment>
<feature type="binding site" evidence="7">
    <location>
        <position position="184"/>
    </location>
    <ligand>
        <name>Zn(2+)</name>
        <dbReference type="ChEBI" id="CHEBI:29105"/>
    </ligand>
</feature>
<feature type="binding site" evidence="7">
    <location>
        <position position="188"/>
    </location>
    <ligand>
        <name>Zn(2+)</name>
        <dbReference type="ChEBI" id="CHEBI:29105"/>
    </ligand>
</feature>
<evidence type="ECO:0000256" key="1">
    <source>
        <dbReference type="ARBA" id="ARBA00022688"/>
    </source>
</evidence>
<evidence type="ECO:0000256" key="3">
    <source>
        <dbReference type="ARBA" id="ARBA00022833"/>
    </source>
</evidence>
<dbReference type="Proteomes" id="UP001497382">
    <property type="component" value="Unassembled WGS sequence"/>
</dbReference>
<dbReference type="PANTHER" id="PTHR12922:SF7">
    <property type="entry name" value="UBIQUINONE BIOSYNTHESIS PROTEIN COQ4 HOMOLOG, MITOCHONDRIAL"/>
    <property type="match status" value="1"/>
</dbReference>
<dbReference type="GO" id="GO:0120539">
    <property type="term" value="F:4-hydroxy-3-methoxy-5-polyprenylbenzoate decarboxylase activity"/>
    <property type="evidence" value="ECO:0007669"/>
    <property type="project" value="UniProtKB-EC"/>
</dbReference>
<keyword evidence="3 7" id="KW-0862">Zinc</keyword>
<dbReference type="HAMAP" id="MF_03111">
    <property type="entry name" value="Coq4"/>
    <property type="match status" value="1"/>
</dbReference>
<dbReference type="EMBL" id="CAXIEN010000094">
    <property type="protein sequence ID" value="CAL1276511.1"/>
    <property type="molecule type" value="Genomic_DNA"/>
</dbReference>
<dbReference type="PANTHER" id="PTHR12922">
    <property type="entry name" value="UBIQUINONE BIOSYNTHESIS PROTEIN"/>
    <property type="match status" value="1"/>
</dbReference>
<keyword evidence="1 7" id="KW-0831">Ubiquinone biosynthesis</keyword>
<evidence type="ECO:0000256" key="6">
    <source>
        <dbReference type="ARBA" id="ARBA00023239"/>
    </source>
</evidence>
<accession>A0AAV1ZXB5</accession>
<comment type="similarity">
    <text evidence="7">Belongs to the COQ4 family.</text>
</comment>
<dbReference type="EC" id="4.1.1.130" evidence="7"/>
<sequence length="258" mass="29313">MMHQVSRMFVNKLHVCKFCFRFLPRISCSKRLSTQTSSAEIEDESNLERTTDNFTSSLYDDHIQTSLLQKALLTIGSSILSITDPYRHDMVAVLGETTGYVAAKQIRDKMLQDPEGSSILRDKPRINSDTLDYQFLESLPQGSLGHAYMDFLKDNNVTPDTRRPVHFVDDPELAYVVQRYREVHDLNHTLLGMPTNMLGEVAVKWVEAMQTGLPMCVAGALLGPVRFRKKAKRKISEVLSSMVCKLWISGQFSDECIF</sequence>
<dbReference type="GO" id="GO:0008270">
    <property type="term" value="F:zinc ion binding"/>
    <property type="evidence" value="ECO:0007669"/>
    <property type="project" value="UniProtKB-UniRule"/>
</dbReference>
<gene>
    <name evidence="8" type="ORF">LARSCL_LOCUS8695</name>
</gene>
<evidence type="ECO:0000313" key="8">
    <source>
        <dbReference type="EMBL" id="CAL1276511.1"/>
    </source>
</evidence>
<evidence type="ECO:0000256" key="5">
    <source>
        <dbReference type="ARBA" id="ARBA00023136"/>
    </source>
</evidence>
<feature type="binding site" evidence="7">
    <location>
        <position position="200"/>
    </location>
    <ligand>
        <name>Zn(2+)</name>
        <dbReference type="ChEBI" id="CHEBI:29105"/>
    </ligand>
</feature>
<dbReference type="InterPro" id="IPR007715">
    <property type="entry name" value="Coq4"/>
</dbReference>
<comment type="function">
    <text evidence="7">Lyase that catalyzes the C1-decarboxylation of 4-hydroxy-3-methoxy-5-(all-trans-polyprenyl)benzoic acid into 2-methoxy-6-(all-trans-polyprenyl)phenol during ubiquinone biosynthesis.</text>
</comment>
<proteinExistence type="inferred from homology"/>
<protein>
    <recommendedName>
        <fullName evidence="7">Ubiquinone biosynthesis protein COQ4 homolog, mitochondrial</fullName>
    </recommendedName>
    <alternativeName>
        <fullName evidence="7">4-hydroxy-3-methoxy-5-polyprenylbenzoate decarboxylase</fullName>
        <ecNumber evidence="7">4.1.1.130</ecNumber>
    </alternativeName>
    <alternativeName>
        <fullName evidence="7">Coenzyme Q biosynthesis protein 4 homolog</fullName>
    </alternativeName>
</protein>
<name>A0AAV1ZXB5_9ARAC</name>
<keyword evidence="2 7" id="KW-0999">Mitochondrion inner membrane</keyword>
<dbReference type="Pfam" id="PF05019">
    <property type="entry name" value="Coq4"/>
    <property type="match status" value="1"/>
</dbReference>
<evidence type="ECO:0000313" key="9">
    <source>
        <dbReference type="Proteomes" id="UP001497382"/>
    </source>
</evidence>
<feature type="binding site" evidence="7">
    <location>
        <position position="185"/>
    </location>
    <ligand>
        <name>Zn(2+)</name>
        <dbReference type="ChEBI" id="CHEBI:29105"/>
    </ligand>
</feature>
<comment type="pathway">
    <text evidence="7">Cofactor biosynthesis; ubiquinone biosynthesis.</text>
</comment>
<dbReference type="GO" id="GO:0031314">
    <property type="term" value="C:extrinsic component of mitochondrial inner membrane"/>
    <property type="evidence" value="ECO:0007669"/>
    <property type="project" value="UniProtKB-UniRule"/>
</dbReference>
<keyword evidence="5 7" id="KW-0472">Membrane</keyword>
<organism evidence="8 9">
    <name type="scientific">Larinioides sclopetarius</name>
    <dbReference type="NCBI Taxonomy" id="280406"/>
    <lineage>
        <taxon>Eukaryota</taxon>
        <taxon>Metazoa</taxon>
        <taxon>Ecdysozoa</taxon>
        <taxon>Arthropoda</taxon>
        <taxon>Chelicerata</taxon>
        <taxon>Arachnida</taxon>
        <taxon>Araneae</taxon>
        <taxon>Araneomorphae</taxon>
        <taxon>Entelegynae</taxon>
        <taxon>Araneoidea</taxon>
        <taxon>Araneidae</taxon>
        <taxon>Larinioides</taxon>
    </lineage>
</organism>
<reference evidence="8 9" key="1">
    <citation type="submission" date="2024-04" db="EMBL/GenBank/DDBJ databases">
        <authorList>
            <person name="Rising A."/>
            <person name="Reimegard J."/>
            <person name="Sonavane S."/>
            <person name="Akerstrom W."/>
            <person name="Nylinder S."/>
            <person name="Hedman E."/>
            <person name="Kallberg Y."/>
        </authorList>
    </citation>
    <scope>NUCLEOTIDE SEQUENCE [LARGE SCALE GENOMIC DNA]</scope>
</reference>
<comment type="subcellular location">
    <subcellularLocation>
        <location evidence="7">Mitochondrion inner membrane</location>
        <topology evidence="7">Peripheral membrane protein</topology>
        <orientation evidence="7">Matrix side</orientation>
    </subcellularLocation>
</comment>
<dbReference type="InterPro" id="IPR027540">
    <property type="entry name" value="Coq4_euk"/>
</dbReference>
<dbReference type="AlphaFoldDB" id="A0AAV1ZXB5"/>
<keyword evidence="7" id="KW-0479">Metal-binding</keyword>
<comment type="cofactor">
    <cofactor evidence="7">
        <name>Zn(2+)</name>
        <dbReference type="ChEBI" id="CHEBI:29105"/>
    </cofactor>
</comment>
<evidence type="ECO:0000256" key="7">
    <source>
        <dbReference type="HAMAP-Rule" id="MF_03111"/>
    </source>
</evidence>
<comment type="catalytic activity">
    <reaction evidence="7">
        <text>a 4-hydroxy-3-methoxy-5-(all-trans-polyprenyl)benzoate + H(+) = a 2-methoxy-6-(all-trans-polyprenyl)phenol + CO2</text>
        <dbReference type="Rhea" id="RHEA:81179"/>
        <dbReference type="Rhea" id="RHEA-COMP:9551"/>
        <dbReference type="Rhea" id="RHEA-COMP:10931"/>
        <dbReference type="ChEBI" id="CHEBI:15378"/>
        <dbReference type="ChEBI" id="CHEBI:16526"/>
        <dbReference type="ChEBI" id="CHEBI:62731"/>
        <dbReference type="ChEBI" id="CHEBI:84443"/>
        <dbReference type="EC" id="4.1.1.130"/>
    </reaction>
</comment>
<evidence type="ECO:0000256" key="2">
    <source>
        <dbReference type="ARBA" id="ARBA00022792"/>
    </source>
</evidence>
<comment type="caution">
    <text evidence="8">The sequence shown here is derived from an EMBL/GenBank/DDBJ whole genome shotgun (WGS) entry which is preliminary data.</text>
</comment>
<evidence type="ECO:0000256" key="4">
    <source>
        <dbReference type="ARBA" id="ARBA00023128"/>
    </source>
</evidence>
<keyword evidence="6 7" id="KW-0456">Lyase</keyword>
<keyword evidence="9" id="KW-1185">Reference proteome</keyword>